<protein>
    <submittedName>
        <fullName evidence="3">Meiosis-specific nuclear structural protein 1</fullName>
    </submittedName>
</protein>
<gene>
    <name evidence="3" type="ORF">KUDE01_025829</name>
</gene>
<dbReference type="EMBL" id="JASDAP010000025">
    <property type="protein sequence ID" value="KAK1880301.1"/>
    <property type="molecule type" value="Genomic_DNA"/>
</dbReference>
<keyword evidence="4" id="KW-1185">Reference proteome</keyword>
<evidence type="ECO:0000313" key="4">
    <source>
        <dbReference type="Proteomes" id="UP001228049"/>
    </source>
</evidence>
<evidence type="ECO:0000256" key="2">
    <source>
        <dbReference type="SAM" id="MobiDB-lite"/>
    </source>
</evidence>
<dbReference type="InterPro" id="IPR026504">
    <property type="entry name" value="MNS1"/>
</dbReference>
<feature type="compositionally biased region" description="Basic and acidic residues" evidence="2">
    <location>
        <begin position="1"/>
        <end position="13"/>
    </location>
</feature>
<reference evidence="3" key="1">
    <citation type="submission" date="2023-04" db="EMBL/GenBank/DDBJ databases">
        <title>Chromosome-level genome of Chaenocephalus aceratus.</title>
        <authorList>
            <person name="Park H."/>
        </authorList>
    </citation>
    <scope>NUCLEOTIDE SEQUENCE</scope>
    <source>
        <strain evidence="3">DE</strain>
        <tissue evidence="3">Muscle</tissue>
    </source>
</reference>
<evidence type="ECO:0000313" key="3">
    <source>
        <dbReference type="EMBL" id="KAK1880301.1"/>
    </source>
</evidence>
<feature type="region of interest" description="Disordered" evidence="2">
    <location>
        <begin position="1"/>
        <end position="35"/>
    </location>
</feature>
<accession>A0AAD9BAW8</accession>
<dbReference type="PANTHER" id="PTHR19265">
    <property type="entry name" value="MEIOSIS-SPECIFIC NUCLEAR STRUCTURAL PROTEIN 1"/>
    <property type="match status" value="1"/>
</dbReference>
<dbReference type="GO" id="GO:0031514">
    <property type="term" value="C:motile cilium"/>
    <property type="evidence" value="ECO:0007669"/>
    <property type="project" value="TreeGrafter"/>
</dbReference>
<feature type="coiled-coil region" evidence="1">
    <location>
        <begin position="132"/>
        <end position="176"/>
    </location>
</feature>
<organism evidence="3 4">
    <name type="scientific">Dissostichus eleginoides</name>
    <name type="common">Patagonian toothfish</name>
    <name type="synonym">Dissostichus amissus</name>
    <dbReference type="NCBI Taxonomy" id="100907"/>
    <lineage>
        <taxon>Eukaryota</taxon>
        <taxon>Metazoa</taxon>
        <taxon>Chordata</taxon>
        <taxon>Craniata</taxon>
        <taxon>Vertebrata</taxon>
        <taxon>Euteleostomi</taxon>
        <taxon>Actinopterygii</taxon>
        <taxon>Neopterygii</taxon>
        <taxon>Teleostei</taxon>
        <taxon>Neoteleostei</taxon>
        <taxon>Acanthomorphata</taxon>
        <taxon>Eupercaria</taxon>
        <taxon>Perciformes</taxon>
        <taxon>Notothenioidei</taxon>
        <taxon>Nototheniidae</taxon>
        <taxon>Dissostichus</taxon>
    </lineage>
</organism>
<dbReference type="Proteomes" id="UP001228049">
    <property type="component" value="Unassembled WGS sequence"/>
</dbReference>
<comment type="caution">
    <text evidence="3">The sequence shown here is derived from an EMBL/GenBank/DDBJ whole genome shotgun (WGS) entry which is preliminary data.</text>
</comment>
<dbReference type="GO" id="GO:0044782">
    <property type="term" value="P:cilium organization"/>
    <property type="evidence" value="ECO:0007669"/>
    <property type="project" value="TreeGrafter"/>
</dbReference>
<feature type="region of interest" description="Disordered" evidence="2">
    <location>
        <begin position="73"/>
        <end position="106"/>
    </location>
</feature>
<dbReference type="PANTHER" id="PTHR19265:SF0">
    <property type="entry name" value="MEIOSIS-SPECIFIC NUCLEAR STRUCTURAL PROTEIN 1"/>
    <property type="match status" value="1"/>
</dbReference>
<dbReference type="AlphaFoldDB" id="A0AAD9BAW8"/>
<proteinExistence type="predicted"/>
<evidence type="ECO:0000256" key="1">
    <source>
        <dbReference type="SAM" id="Coils"/>
    </source>
</evidence>
<sequence length="362" mass="42293">MPRGGKKDGKEDQEGGAASSVEPGSTAESKTEGKLEELSGLVTTLVCVQAAKDEQAEKASSIQECHWRSMQQQFTEMQQQVSRITQERRQEGDTQDDSQPVKPRDVTTRAQKFAEMPFYVVDWETSPGKPPKIRAQKRREKLKLKQKRLKEMVQYQREMELQLMEKERKRQEAYDEFLKERLLVDELVGKMYDEGQTERQLEKVRATQQHIEQFKKYRAECRHMEESKMAKIRELQTCALLDATCHCRPKTFCPECRRSEVLFSFGRGRRKCNEDRLWRKDVPELRPDFNWDSVWANIRQASRNPDHQQIHLNYAHRTYLTPRRLHMMGLLAGARCTLCSMGAPVDAQICFQTLVLAYQLSC</sequence>
<keyword evidence="1" id="KW-0175">Coiled coil</keyword>
<name>A0AAD9BAW8_DISEL</name>